<feature type="binding site" evidence="10">
    <location>
        <position position="271"/>
    </location>
    <ligand>
        <name>Ca(2+)</name>
        <dbReference type="ChEBI" id="CHEBI:29108"/>
        <label>1</label>
        <note>catalytic</note>
    </ligand>
</feature>
<dbReference type="PANTHER" id="PTHR11799">
    <property type="entry name" value="PARAOXONASE"/>
    <property type="match status" value="1"/>
</dbReference>
<evidence type="ECO:0000313" key="16">
    <source>
        <dbReference type="Proteomes" id="UP000694569"/>
    </source>
</evidence>
<dbReference type="FunFam" id="2.120.10.30:FF:000023">
    <property type="entry name" value="Serum paraoxonase/arylesterase 2"/>
    <property type="match status" value="1"/>
</dbReference>
<comment type="cofactor">
    <cofactor evidence="10 13">
        <name>Ca(2+)</name>
        <dbReference type="ChEBI" id="CHEBI:29108"/>
    </cofactor>
    <text evidence="10 13">Binds 2 calcium ions per subunit.</text>
</comment>
<proteinExistence type="inferred from homology"/>
<keyword evidence="8 12" id="KW-0325">Glycoprotein</keyword>
<dbReference type="GO" id="GO:0046872">
    <property type="term" value="F:metal ion binding"/>
    <property type="evidence" value="ECO:0007669"/>
    <property type="project" value="UniProtKB-KW"/>
</dbReference>
<comment type="catalytic activity">
    <reaction evidence="1 13">
        <text>a phenyl acetate + H2O = a phenol + acetate + H(+)</text>
        <dbReference type="Rhea" id="RHEA:17309"/>
        <dbReference type="ChEBI" id="CHEBI:15377"/>
        <dbReference type="ChEBI" id="CHEBI:15378"/>
        <dbReference type="ChEBI" id="CHEBI:30089"/>
        <dbReference type="ChEBI" id="CHEBI:33853"/>
        <dbReference type="ChEBI" id="CHEBI:140310"/>
        <dbReference type="EC" id="3.1.1.2"/>
    </reaction>
</comment>
<evidence type="ECO:0000256" key="2">
    <source>
        <dbReference type="ARBA" id="ARBA00008595"/>
    </source>
</evidence>
<evidence type="ECO:0000313" key="15">
    <source>
        <dbReference type="Ensembl" id="ENSLLEP00000012041.1"/>
    </source>
</evidence>
<dbReference type="GeneTree" id="ENSGT00390000008932"/>
<protein>
    <recommendedName>
        <fullName evidence="13">Paraoxonase</fullName>
        <ecNumber evidence="13">3.1.1.2</ecNumber>
    </recommendedName>
</protein>
<feature type="glycosylation site" description="N-linked (GlcNAc...) asparagine" evidence="12">
    <location>
        <position position="325"/>
    </location>
</feature>
<dbReference type="PRINTS" id="PR01785">
    <property type="entry name" value="PARAOXONASE"/>
</dbReference>
<dbReference type="GO" id="GO:0009636">
    <property type="term" value="P:response to toxic substance"/>
    <property type="evidence" value="ECO:0007669"/>
    <property type="project" value="TreeGrafter"/>
</dbReference>
<feature type="binding site" evidence="10">
    <location>
        <position position="54"/>
    </location>
    <ligand>
        <name>Ca(2+)</name>
        <dbReference type="ChEBI" id="CHEBI:29108"/>
        <label>2</label>
    </ligand>
</feature>
<evidence type="ECO:0000256" key="6">
    <source>
        <dbReference type="ARBA" id="ARBA00022837"/>
    </source>
</evidence>
<name>A0A8C5MEX9_9ANUR</name>
<comment type="PTM">
    <text evidence="12">Glycosylated.</text>
</comment>
<organism evidence="15 16">
    <name type="scientific">Leptobrachium leishanense</name>
    <name type="common">Leishan spiny toad</name>
    <dbReference type="NCBI Taxonomy" id="445787"/>
    <lineage>
        <taxon>Eukaryota</taxon>
        <taxon>Metazoa</taxon>
        <taxon>Chordata</taxon>
        <taxon>Craniata</taxon>
        <taxon>Vertebrata</taxon>
        <taxon>Euteleostomi</taxon>
        <taxon>Amphibia</taxon>
        <taxon>Batrachia</taxon>
        <taxon>Anura</taxon>
        <taxon>Pelobatoidea</taxon>
        <taxon>Megophryidae</taxon>
        <taxon>Leptobrachium</taxon>
    </lineage>
</organism>
<feature type="binding site" evidence="10">
    <location>
        <position position="225"/>
    </location>
    <ligand>
        <name>Ca(2+)</name>
        <dbReference type="ChEBI" id="CHEBI:29108"/>
        <label>1</label>
        <note>catalytic</note>
    </ligand>
</feature>
<reference evidence="15" key="1">
    <citation type="submission" date="2025-08" db="UniProtKB">
        <authorList>
            <consortium name="Ensembl"/>
        </authorList>
    </citation>
    <scope>IDENTIFICATION</scope>
</reference>
<evidence type="ECO:0000256" key="11">
    <source>
        <dbReference type="PIRSR" id="PIRSR602640-3"/>
    </source>
</evidence>
<dbReference type="Ensembl" id="ENSLLET00000012520.1">
    <property type="protein sequence ID" value="ENSLLEP00000012041.1"/>
    <property type="gene ID" value="ENSLLEG00000007660.1"/>
</dbReference>
<feature type="active site" description="Proton acceptor" evidence="9">
    <location>
        <position position="114"/>
    </location>
</feature>
<evidence type="ECO:0000256" key="4">
    <source>
        <dbReference type="ARBA" id="ARBA00022729"/>
    </source>
</evidence>
<evidence type="ECO:0000256" key="5">
    <source>
        <dbReference type="ARBA" id="ARBA00022801"/>
    </source>
</evidence>
<evidence type="ECO:0000256" key="12">
    <source>
        <dbReference type="PIRSR" id="PIRSR602640-4"/>
    </source>
</evidence>
<accession>A0A8C5MEX9</accession>
<dbReference type="Pfam" id="PF01731">
    <property type="entry name" value="Arylesterase"/>
    <property type="match status" value="1"/>
</dbReference>
<evidence type="ECO:0000256" key="13">
    <source>
        <dbReference type="RuleBase" id="RU368025"/>
    </source>
</evidence>
<feature type="disulfide bond" description="In form B" evidence="11">
    <location>
        <begin position="42"/>
        <end position="354"/>
    </location>
</feature>
<dbReference type="InterPro" id="IPR011042">
    <property type="entry name" value="6-blade_b-propeller_TolB-like"/>
</dbReference>
<evidence type="ECO:0000256" key="8">
    <source>
        <dbReference type="ARBA" id="ARBA00023180"/>
    </source>
</evidence>
<keyword evidence="7 11" id="KW-1015">Disulfide bond</keyword>
<evidence type="ECO:0000256" key="14">
    <source>
        <dbReference type="SAM" id="SignalP"/>
    </source>
</evidence>
<keyword evidence="16" id="KW-1185">Reference proteome</keyword>
<feature type="binding site" evidence="10">
    <location>
        <position position="270"/>
    </location>
    <ligand>
        <name>Ca(2+)</name>
        <dbReference type="ChEBI" id="CHEBI:29108"/>
        <label>1</label>
        <note>catalytic</note>
    </ligand>
</feature>
<dbReference type="InterPro" id="IPR002640">
    <property type="entry name" value="Arylesterase"/>
</dbReference>
<dbReference type="Gene3D" id="2.120.10.30">
    <property type="entry name" value="TolB, C-terminal domain"/>
    <property type="match status" value="1"/>
</dbReference>
<dbReference type="SUPFAM" id="SSF63829">
    <property type="entry name" value="Calcium-dependent phosphotriesterase"/>
    <property type="match status" value="1"/>
</dbReference>
<feature type="signal peptide" evidence="14">
    <location>
        <begin position="1"/>
        <end position="15"/>
    </location>
</feature>
<evidence type="ECO:0000256" key="9">
    <source>
        <dbReference type="PIRSR" id="PIRSR602640-1"/>
    </source>
</evidence>
<evidence type="ECO:0000256" key="10">
    <source>
        <dbReference type="PIRSR" id="PIRSR602640-2"/>
    </source>
</evidence>
<dbReference type="InterPro" id="IPR051288">
    <property type="entry name" value="Serum_paraoxonase/arylesterase"/>
</dbReference>
<comment type="similarity">
    <text evidence="2 13">Belongs to the paraoxonase family.</text>
</comment>
<reference evidence="15" key="2">
    <citation type="submission" date="2025-09" db="UniProtKB">
        <authorList>
            <consortium name="Ensembl"/>
        </authorList>
    </citation>
    <scope>IDENTIFICATION</scope>
</reference>
<keyword evidence="4 14" id="KW-0732">Signal</keyword>
<evidence type="ECO:0000256" key="7">
    <source>
        <dbReference type="ARBA" id="ARBA00023157"/>
    </source>
</evidence>
<keyword evidence="6 10" id="KW-0106">Calcium</keyword>
<dbReference type="PANTHER" id="PTHR11799:SF12">
    <property type="entry name" value="PARAOXONASE-RELATED"/>
    <property type="match status" value="1"/>
</dbReference>
<dbReference type="AlphaFoldDB" id="A0A8C5MEX9"/>
<feature type="binding site" evidence="10">
    <location>
        <position position="116"/>
    </location>
    <ligand>
        <name>Ca(2+)</name>
        <dbReference type="ChEBI" id="CHEBI:29108"/>
        <label>1</label>
        <note>catalytic</note>
    </ligand>
</feature>
<keyword evidence="5 13" id="KW-0378">Hydrolase</keyword>
<evidence type="ECO:0000256" key="1">
    <source>
        <dbReference type="ARBA" id="ARBA00000368"/>
    </source>
</evidence>
<dbReference type="EC" id="3.1.1.2" evidence="13"/>
<evidence type="ECO:0000256" key="3">
    <source>
        <dbReference type="ARBA" id="ARBA00022723"/>
    </source>
</evidence>
<feature type="binding site" evidence="10">
    <location>
        <position position="170"/>
    </location>
    <ligand>
        <name>Ca(2+)</name>
        <dbReference type="ChEBI" id="CHEBI:29108"/>
        <label>1</label>
        <note>catalytic</note>
    </ligand>
</feature>
<sequence>MGALLRLTLVGIILAFLGERAVRLSQRVNFTREIEPKELPNCHFLEGIETGSEDIEILPNGLAFISSGLKYPGMFSFAPDKPGEIFLLDLNEENLHPRSLRFSSGFDISTFSPHGISSYIDEKDDTVYLFVVNHPHFKTTIEIFKFDEEEENVLVHLKTIKHDLLPNVNDLVALGPDSFYATNDYFYHDFTMRHVERFLGFQWTNVVYYSTNEVREAAKGFDSANGIAMSTDRKYIYVADVLSHTITVLEKHQDWSLSPVKVVQLNTLVDNLFVDPNTGDIWIGGHPNGKKLFLYNSEDPPGSEVVRVQNIHSDNPIITAVYINNGSVIQGSSCAAVYNGKLLVGTVFHKALYCDLE</sequence>
<dbReference type="GO" id="GO:0004064">
    <property type="term" value="F:arylesterase activity"/>
    <property type="evidence" value="ECO:0007669"/>
    <property type="project" value="UniProtKB-UniRule"/>
</dbReference>
<dbReference type="Proteomes" id="UP000694569">
    <property type="component" value="Unplaced"/>
</dbReference>
<feature type="binding site" evidence="10">
    <location>
        <position position="53"/>
    </location>
    <ligand>
        <name>Ca(2+)</name>
        <dbReference type="ChEBI" id="CHEBI:29108"/>
        <label>1</label>
        <note>catalytic</note>
    </ligand>
</feature>
<keyword evidence="3 10" id="KW-0479">Metal-binding</keyword>
<feature type="chain" id="PRO_5034299874" description="Paraoxonase" evidence="14">
    <location>
        <begin position="16"/>
        <end position="357"/>
    </location>
</feature>
<feature type="binding site" evidence="10">
    <location>
        <position position="169"/>
    </location>
    <ligand>
        <name>Ca(2+)</name>
        <dbReference type="ChEBI" id="CHEBI:29108"/>
        <label>2</label>
    </ligand>
</feature>